<dbReference type="EMBL" id="PFEB01000037">
    <property type="protein sequence ID" value="PJE60673.1"/>
    <property type="molecule type" value="Genomic_DNA"/>
</dbReference>
<name>A0A2M8KL75_9BACT</name>
<dbReference type="SUPFAM" id="SSF48452">
    <property type="entry name" value="TPR-like"/>
    <property type="match status" value="1"/>
</dbReference>
<gene>
    <name evidence="2" type="ORF">COU86_03105</name>
</gene>
<dbReference type="Gene3D" id="1.25.40.10">
    <property type="entry name" value="Tetratricopeptide repeat domain"/>
    <property type="match status" value="1"/>
</dbReference>
<protein>
    <submittedName>
        <fullName evidence="2">Uncharacterized protein</fullName>
    </submittedName>
</protein>
<dbReference type="SMART" id="SM00028">
    <property type="entry name" value="TPR"/>
    <property type="match status" value="4"/>
</dbReference>
<keyword evidence="1" id="KW-0802">TPR repeat</keyword>
<dbReference type="PANTHER" id="PTHR12558:SF13">
    <property type="entry name" value="CELL DIVISION CYCLE PROTEIN 27 HOMOLOG"/>
    <property type="match status" value="1"/>
</dbReference>
<feature type="repeat" description="TPR" evidence="1">
    <location>
        <begin position="46"/>
        <end position="79"/>
    </location>
</feature>
<dbReference type="AlphaFoldDB" id="A0A2M8KL75"/>
<accession>A0A2M8KL75</accession>
<proteinExistence type="predicted"/>
<dbReference type="PANTHER" id="PTHR12558">
    <property type="entry name" value="CELL DIVISION CYCLE 16,23,27"/>
    <property type="match status" value="1"/>
</dbReference>
<evidence type="ECO:0000256" key="1">
    <source>
        <dbReference type="PROSITE-ProRule" id="PRU00339"/>
    </source>
</evidence>
<dbReference type="Proteomes" id="UP000231434">
    <property type="component" value="Unassembled WGS sequence"/>
</dbReference>
<organism evidence="2 3">
    <name type="scientific">Candidatus Roizmanbacteria bacterium CG10_big_fil_rev_8_21_14_0_10_36_26</name>
    <dbReference type="NCBI Taxonomy" id="1974851"/>
    <lineage>
        <taxon>Bacteria</taxon>
        <taxon>Candidatus Roizmaniibacteriota</taxon>
    </lineage>
</organism>
<evidence type="ECO:0000313" key="2">
    <source>
        <dbReference type="EMBL" id="PJE60673.1"/>
    </source>
</evidence>
<dbReference type="Pfam" id="PF13181">
    <property type="entry name" value="TPR_8"/>
    <property type="match status" value="1"/>
</dbReference>
<dbReference type="InterPro" id="IPR019734">
    <property type="entry name" value="TPR_rpt"/>
</dbReference>
<evidence type="ECO:0000313" key="3">
    <source>
        <dbReference type="Proteomes" id="UP000231434"/>
    </source>
</evidence>
<dbReference type="PROSITE" id="PS50005">
    <property type="entry name" value="TPR"/>
    <property type="match status" value="1"/>
</dbReference>
<dbReference type="Pfam" id="PF14559">
    <property type="entry name" value="TPR_19"/>
    <property type="match status" value="1"/>
</dbReference>
<sequence length="172" mass="19853">MIENMITTKKRAIKLIKKADKYLELARWEEAEKLLQEAISLDAGNPEAYYLLGETLCKQERFLESIEALIKADKLLPDNPRILHLLGWANFMKGNPDVGRKFMSKAHQILPKDIQILCDLAVLENKEGNEEKAKKFISKALEIDSTNQTAQEVYKAILFFNQLRSEYKKKIN</sequence>
<comment type="caution">
    <text evidence="2">The sequence shown here is derived from an EMBL/GenBank/DDBJ whole genome shotgun (WGS) entry which is preliminary data.</text>
</comment>
<reference evidence="3" key="1">
    <citation type="submission" date="2017-09" db="EMBL/GenBank/DDBJ databases">
        <title>Depth-based differentiation of microbial function through sediment-hosted aquifers and enrichment of novel symbionts in the deep terrestrial subsurface.</title>
        <authorList>
            <person name="Probst A.J."/>
            <person name="Ladd B."/>
            <person name="Jarett J.K."/>
            <person name="Geller-Mcgrath D.E."/>
            <person name="Sieber C.M.K."/>
            <person name="Emerson J.B."/>
            <person name="Anantharaman K."/>
            <person name="Thomas B.C."/>
            <person name="Malmstrom R."/>
            <person name="Stieglmeier M."/>
            <person name="Klingl A."/>
            <person name="Woyke T."/>
            <person name="Ryan C.M."/>
            <person name="Banfield J.F."/>
        </authorList>
    </citation>
    <scope>NUCLEOTIDE SEQUENCE [LARGE SCALE GENOMIC DNA]</scope>
</reference>
<dbReference type="InterPro" id="IPR011990">
    <property type="entry name" value="TPR-like_helical_dom_sf"/>
</dbReference>